<feature type="region of interest" description="Disordered" evidence="1">
    <location>
        <begin position="1"/>
        <end position="52"/>
    </location>
</feature>
<feature type="compositionally biased region" description="Basic and acidic residues" evidence="1">
    <location>
        <begin position="380"/>
        <end position="390"/>
    </location>
</feature>
<feature type="region of interest" description="Disordered" evidence="1">
    <location>
        <begin position="260"/>
        <end position="279"/>
    </location>
</feature>
<keyword evidence="4" id="KW-1185">Reference proteome</keyword>
<evidence type="ECO:0000256" key="2">
    <source>
        <dbReference type="SAM" id="Phobius"/>
    </source>
</evidence>
<gene>
    <name evidence="3" type="ORF">EJ02DRAFT_83632</name>
</gene>
<proteinExistence type="predicted"/>
<evidence type="ECO:0000313" key="3">
    <source>
        <dbReference type="EMBL" id="KAF1944598.1"/>
    </source>
</evidence>
<dbReference type="Proteomes" id="UP000800038">
    <property type="component" value="Unassembled WGS sequence"/>
</dbReference>
<dbReference type="OrthoDB" id="3795730at2759"/>
<feature type="compositionally biased region" description="Polar residues" evidence="1">
    <location>
        <begin position="506"/>
        <end position="529"/>
    </location>
</feature>
<accession>A0A6A5SXM7</accession>
<sequence length="566" mass="61292">MSTTIVTSQRRQTTASRTSQRASATPTTLRKLSTISTRSGSSHLASASSTVPPTTLETDFFSSLQLETAIPTPSASIRDESNEPRTTSTAVTTADTCSTDNDCATNRICSNAKCISINAAPLGGPGSEPTSKLSMGTAIGFGVGVLVLMALMVASSFWFRRIRKTRPRKESIDALPFQAHLFQAPLIQAAPTNRTRSASSATDQKTLVASLPNSPQNVRFSQYPPLAPELFAKVLEYNEAGKETSDSRRPTMIIDASQRASMAEKALPIPPTDNPLPPRPTERLKYAVNVNINKSMVFDNDTLSAVIPFRGQETPRGMVTPRERAPQYNFVEYIPPVASPPSISVTRSAATSKRTSEYELGQYPNTRVSAGTALTTDESFETRSSYEKTLSKSQSKAPVLPLPELPPPSPGFSSYDWYQDIIGDQRTPTQSTFPKSLSFSSKRRDRDSSLVPGPFSPTVPPALHLHPSSAGISSPTSTGFRLSPTVYTMPSRQKVPPIPPPPPPQKSTGSSTRFSTLSTMTRATHNSRSWLPDDGLYLSEEGTFDSLSRFRGLGDDSRPTSYSPLT</sequence>
<feature type="transmembrane region" description="Helical" evidence="2">
    <location>
        <begin position="138"/>
        <end position="159"/>
    </location>
</feature>
<dbReference type="AlphaFoldDB" id="A0A6A5SXM7"/>
<keyword evidence="2" id="KW-0472">Membrane</keyword>
<feature type="region of interest" description="Disordered" evidence="1">
    <location>
        <begin position="369"/>
        <end position="408"/>
    </location>
</feature>
<dbReference type="EMBL" id="ML976015">
    <property type="protein sequence ID" value="KAF1944598.1"/>
    <property type="molecule type" value="Genomic_DNA"/>
</dbReference>
<feature type="region of interest" description="Disordered" evidence="1">
    <location>
        <begin position="547"/>
        <end position="566"/>
    </location>
</feature>
<organism evidence="3 4">
    <name type="scientific">Clathrospora elynae</name>
    <dbReference type="NCBI Taxonomy" id="706981"/>
    <lineage>
        <taxon>Eukaryota</taxon>
        <taxon>Fungi</taxon>
        <taxon>Dikarya</taxon>
        <taxon>Ascomycota</taxon>
        <taxon>Pezizomycotina</taxon>
        <taxon>Dothideomycetes</taxon>
        <taxon>Pleosporomycetidae</taxon>
        <taxon>Pleosporales</taxon>
        <taxon>Diademaceae</taxon>
        <taxon>Clathrospora</taxon>
    </lineage>
</organism>
<reference evidence="3" key="1">
    <citation type="journal article" date="2020" name="Stud. Mycol.">
        <title>101 Dothideomycetes genomes: a test case for predicting lifestyles and emergence of pathogens.</title>
        <authorList>
            <person name="Haridas S."/>
            <person name="Albert R."/>
            <person name="Binder M."/>
            <person name="Bloem J."/>
            <person name="Labutti K."/>
            <person name="Salamov A."/>
            <person name="Andreopoulos B."/>
            <person name="Baker S."/>
            <person name="Barry K."/>
            <person name="Bills G."/>
            <person name="Bluhm B."/>
            <person name="Cannon C."/>
            <person name="Castanera R."/>
            <person name="Culley D."/>
            <person name="Daum C."/>
            <person name="Ezra D."/>
            <person name="Gonzalez J."/>
            <person name="Henrissat B."/>
            <person name="Kuo A."/>
            <person name="Liang C."/>
            <person name="Lipzen A."/>
            <person name="Lutzoni F."/>
            <person name="Magnuson J."/>
            <person name="Mondo S."/>
            <person name="Nolan M."/>
            <person name="Ohm R."/>
            <person name="Pangilinan J."/>
            <person name="Park H.-J."/>
            <person name="Ramirez L."/>
            <person name="Alfaro M."/>
            <person name="Sun H."/>
            <person name="Tritt A."/>
            <person name="Yoshinaga Y."/>
            <person name="Zwiers L.-H."/>
            <person name="Turgeon B."/>
            <person name="Goodwin S."/>
            <person name="Spatafora J."/>
            <person name="Crous P."/>
            <person name="Grigoriev I."/>
        </authorList>
    </citation>
    <scope>NUCLEOTIDE SEQUENCE</scope>
    <source>
        <strain evidence="3">CBS 161.51</strain>
    </source>
</reference>
<keyword evidence="2" id="KW-0812">Transmembrane</keyword>
<protein>
    <submittedName>
        <fullName evidence="3">Uncharacterized protein</fullName>
    </submittedName>
</protein>
<feature type="compositionally biased region" description="Low complexity" evidence="1">
    <location>
        <begin position="36"/>
        <end position="50"/>
    </location>
</feature>
<feature type="compositionally biased region" description="Polar residues" evidence="1">
    <location>
        <begin position="470"/>
        <end position="491"/>
    </location>
</feature>
<name>A0A6A5SXM7_9PLEO</name>
<keyword evidence="2" id="KW-1133">Transmembrane helix</keyword>
<evidence type="ECO:0000313" key="4">
    <source>
        <dbReference type="Proteomes" id="UP000800038"/>
    </source>
</evidence>
<evidence type="ECO:0000256" key="1">
    <source>
        <dbReference type="SAM" id="MobiDB-lite"/>
    </source>
</evidence>
<feature type="compositionally biased region" description="Pro residues" evidence="1">
    <location>
        <begin position="496"/>
        <end position="505"/>
    </location>
</feature>
<feature type="region of interest" description="Disordered" evidence="1">
    <location>
        <begin position="424"/>
        <end position="535"/>
    </location>
</feature>
<feature type="compositionally biased region" description="Low complexity" evidence="1">
    <location>
        <begin position="7"/>
        <end position="28"/>
    </location>
</feature>
<feature type="compositionally biased region" description="Pro residues" evidence="1">
    <location>
        <begin position="268"/>
        <end position="279"/>
    </location>
</feature>